<dbReference type="InterPro" id="IPR006060">
    <property type="entry name" value="Maltose/Cyclodextrin-bd"/>
</dbReference>
<keyword evidence="5" id="KW-0449">Lipoprotein</keyword>
<feature type="signal peptide" evidence="5">
    <location>
        <begin position="1"/>
        <end position="20"/>
    </location>
</feature>
<comment type="subcellular location">
    <subcellularLocation>
        <location evidence="5">Cell membrane</location>
        <topology evidence="5">Lipid-anchor</topology>
    </subcellularLocation>
</comment>
<keyword evidence="7" id="KW-1185">Reference proteome</keyword>
<organism evidence="6 7">
    <name type="scientific">Abiotrophia defectiva ATCC 49176</name>
    <dbReference type="NCBI Taxonomy" id="592010"/>
    <lineage>
        <taxon>Bacteria</taxon>
        <taxon>Bacillati</taxon>
        <taxon>Bacillota</taxon>
        <taxon>Bacilli</taxon>
        <taxon>Lactobacillales</taxon>
        <taxon>Aerococcaceae</taxon>
        <taxon>Abiotrophia</taxon>
    </lineage>
</organism>
<evidence type="ECO:0000256" key="3">
    <source>
        <dbReference type="ARBA" id="ARBA00022597"/>
    </source>
</evidence>
<dbReference type="GO" id="GO:0055052">
    <property type="term" value="C:ATP-binding cassette (ABC) transporter complex, substrate-binding subunit-containing"/>
    <property type="evidence" value="ECO:0007669"/>
    <property type="project" value="TreeGrafter"/>
</dbReference>
<dbReference type="STRING" id="592010.GCWU000182_001209"/>
<dbReference type="HOGENOM" id="CLU_031285_17_2_9"/>
<comment type="caution">
    <text evidence="6">The sequence shown here is derived from an EMBL/GenBank/DDBJ whole genome shotgun (WGS) entry which is preliminary data.</text>
</comment>
<dbReference type="GO" id="GO:0015144">
    <property type="term" value="F:carbohydrate transmembrane transporter activity"/>
    <property type="evidence" value="ECO:0007669"/>
    <property type="project" value="InterPro"/>
</dbReference>
<keyword evidence="3 5" id="KW-0762">Sugar transport</keyword>
<comment type="similarity">
    <text evidence="1 5">Belongs to the bacterial solute-binding protein 1 family.</text>
</comment>
<dbReference type="PRINTS" id="PR00181">
    <property type="entry name" value="MALTOSEBP"/>
</dbReference>
<dbReference type="RefSeq" id="WP_023391852.1">
    <property type="nucleotide sequence ID" value="NZ_KI535340.1"/>
</dbReference>
<dbReference type="AlphaFoldDB" id="W1Q2V4"/>
<dbReference type="EMBL" id="ACIN03000012">
    <property type="protein sequence ID" value="ESK65428.1"/>
    <property type="molecule type" value="Genomic_DNA"/>
</dbReference>
<keyword evidence="5" id="KW-1003">Cell membrane</keyword>
<dbReference type="GO" id="GO:1901982">
    <property type="term" value="F:maltose binding"/>
    <property type="evidence" value="ECO:0007669"/>
    <property type="project" value="TreeGrafter"/>
</dbReference>
<proteinExistence type="inferred from homology"/>
<dbReference type="Gene3D" id="3.40.190.10">
    <property type="entry name" value="Periplasmic binding protein-like II"/>
    <property type="match status" value="2"/>
</dbReference>
<feature type="chain" id="PRO_5039763376" description="Maltodextrin-binding protein" evidence="5">
    <location>
        <begin position="21"/>
        <end position="416"/>
    </location>
</feature>
<evidence type="ECO:0000256" key="1">
    <source>
        <dbReference type="ARBA" id="ARBA00008520"/>
    </source>
</evidence>
<dbReference type="Proteomes" id="UP000019050">
    <property type="component" value="Unassembled WGS sequence"/>
</dbReference>
<evidence type="ECO:0000313" key="6">
    <source>
        <dbReference type="EMBL" id="ESK65428.1"/>
    </source>
</evidence>
<evidence type="ECO:0000256" key="4">
    <source>
        <dbReference type="ARBA" id="ARBA00022729"/>
    </source>
</evidence>
<dbReference type="Pfam" id="PF13416">
    <property type="entry name" value="SBP_bac_8"/>
    <property type="match status" value="1"/>
</dbReference>
<dbReference type="GO" id="GO:0042956">
    <property type="term" value="P:maltodextrin transmembrane transport"/>
    <property type="evidence" value="ECO:0007669"/>
    <property type="project" value="TreeGrafter"/>
</dbReference>
<dbReference type="SUPFAM" id="SSF53850">
    <property type="entry name" value="Periplasmic binding protein-like II"/>
    <property type="match status" value="1"/>
</dbReference>
<gene>
    <name evidence="6" type="ORF">GCWU000182_001209</name>
</gene>
<keyword evidence="5" id="KW-0472">Membrane</keyword>
<protein>
    <recommendedName>
        <fullName evidence="5">Maltodextrin-binding protein</fullName>
    </recommendedName>
</protein>
<reference evidence="6" key="1">
    <citation type="submission" date="2013-06" db="EMBL/GenBank/DDBJ databases">
        <authorList>
            <person name="Weinstock G."/>
            <person name="Sodergren E."/>
            <person name="Clifton S."/>
            <person name="Fulton L."/>
            <person name="Fulton B."/>
            <person name="Courtney L."/>
            <person name="Fronick C."/>
            <person name="Harrison M."/>
            <person name="Strong C."/>
            <person name="Farmer C."/>
            <person name="Delahaunty K."/>
            <person name="Markovic C."/>
            <person name="Hall O."/>
            <person name="Minx P."/>
            <person name="Tomlinson C."/>
            <person name="Mitreva M."/>
            <person name="Nelson J."/>
            <person name="Hou S."/>
            <person name="Wollam A."/>
            <person name="Pepin K.H."/>
            <person name="Johnson M."/>
            <person name="Bhonagiri V."/>
            <person name="Nash W.E."/>
            <person name="Warren W."/>
            <person name="Chinwalla A."/>
            <person name="Mardis E.R."/>
            <person name="Wilson R.K."/>
        </authorList>
    </citation>
    <scope>NUCLEOTIDE SEQUENCE [LARGE SCALE GENOMIC DNA]</scope>
    <source>
        <strain evidence="6">ATCC 49176</strain>
    </source>
</reference>
<dbReference type="eggNOG" id="COG2182">
    <property type="taxonomic scope" value="Bacteria"/>
</dbReference>
<evidence type="ECO:0000256" key="2">
    <source>
        <dbReference type="ARBA" id="ARBA00022448"/>
    </source>
</evidence>
<dbReference type="GeneID" id="84817719"/>
<dbReference type="OrthoDB" id="9766758at2"/>
<keyword evidence="4 5" id="KW-0732">Signal</keyword>
<sequence>MKFNWKKLAIGTMSAAMALAAFPFGAVKVATAQEAKLVISGGGLTDYLKANIKDFEEKNNVKVEISDNTDMFGMLDALALDGPAGNGADVYIAPNDRVGALAKAGHLSEVKLLDDAKYDDKDKQGVSIDGKVYGAPSVIESIIMYYNKDLLKEAPKSFDDLMALSKDDKYKFEGEEGKNVAFLGQLTNFYYSYGVLSGYGGYVFGKNGTDPKDIGLNNDKSVEAINYISDWYKNVWPKGMLDVKSSYDFLKQSFIDGKTAAVIAGPWEAKAFKDAKVNLGAAKLPSLPGGNEYKPFAGGKAWVISEYSENKELAQKFLDWASSEEQQNKLYKGFGEVPANHVAREAAAKDGNEITKAVIDTFANAVPMPNIPEMAEVWPGAENLIFDAASGNKSAKEAADAAVELIKQAIEQKHGE</sequence>
<keyword evidence="2 5" id="KW-0813">Transport</keyword>
<dbReference type="PANTHER" id="PTHR30061">
    <property type="entry name" value="MALTOSE-BINDING PERIPLASMIC PROTEIN"/>
    <property type="match status" value="1"/>
</dbReference>
<evidence type="ECO:0000256" key="5">
    <source>
        <dbReference type="RuleBase" id="RU365005"/>
    </source>
</evidence>
<dbReference type="PANTHER" id="PTHR30061:SF50">
    <property type="entry name" value="MALTOSE_MALTODEXTRIN-BINDING PERIPLASMIC PROTEIN"/>
    <property type="match status" value="1"/>
</dbReference>
<dbReference type="InterPro" id="IPR006059">
    <property type="entry name" value="SBP"/>
</dbReference>
<name>W1Q2V4_ABIDE</name>
<accession>W1Q2V4</accession>
<evidence type="ECO:0000313" key="7">
    <source>
        <dbReference type="Proteomes" id="UP000019050"/>
    </source>
</evidence>
<dbReference type="GO" id="GO:0015768">
    <property type="term" value="P:maltose transport"/>
    <property type="evidence" value="ECO:0007669"/>
    <property type="project" value="TreeGrafter"/>
</dbReference>